<name>A0A225DKD4_9BACT</name>
<dbReference type="OrthoDB" id="641345at2"/>
<proteinExistence type="predicted"/>
<dbReference type="EMBL" id="NIDE01000005">
    <property type="protein sequence ID" value="OWK41832.1"/>
    <property type="molecule type" value="Genomic_DNA"/>
</dbReference>
<evidence type="ECO:0000313" key="2">
    <source>
        <dbReference type="EMBL" id="OWK41832.1"/>
    </source>
</evidence>
<evidence type="ECO:0000313" key="3">
    <source>
        <dbReference type="Proteomes" id="UP000214646"/>
    </source>
</evidence>
<reference evidence="3" key="1">
    <citation type="submission" date="2017-06" db="EMBL/GenBank/DDBJ databases">
        <title>Genome analysis of Fimbriiglobus ruber SP5, the first member of the order Planctomycetales with confirmed chitinolytic capability.</title>
        <authorList>
            <person name="Ravin N.V."/>
            <person name="Rakitin A.L."/>
            <person name="Ivanova A.A."/>
            <person name="Beletsky A.V."/>
            <person name="Kulichevskaya I.S."/>
            <person name="Mardanov A.V."/>
            <person name="Dedysh S.N."/>
        </authorList>
    </citation>
    <scope>NUCLEOTIDE SEQUENCE [LARGE SCALE GENOMIC DNA]</scope>
    <source>
        <strain evidence="3">SP5</strain>
    </source>
</reference>
<protein>
    <recommendedName>
        <fullName evidence="1">ATP-grasp domain-containing protein</fullName>
    </recommendedName>
</protein>
<dbReference type="AlphaFoldDB" id="A0A225DKD4"/>
<sequence length="105" mass="11724">MAARDRGDEVVAGSQYADGGKRTISSGCPDEVIAFAQKVLGDIGWRPDPLFMLDVCESEGTYYVVELNSFSCSWLYACDFARVVEVASDRAIWWTPLSRPKNRRP</sequence>
<organism evidence="2 3">
    <name type="scientific">Fimbriiglobus ruber</name>
    <dbReference type="NCBI Taxonomy" id="1908690"/>
    <lineage>
        <taxon>Bacteria</taxon>
        <taxon>Pseudomonadati</taxon>
        <taxon>Planctomycetota</taxon>
        <taxon>Planctomycetia</taxon>
        <taxon>Gemmatales</taxon>
        <taxon>Gemmataceae</taxon>
        <taxon>Fimbriiglobus</taxon>
    </lineage>
</organism>
<dbReference type="InterPro" id="IPR025643">
    <property type="entry name" value="R2K_3"/>
</dbReference>
<gene>
    <name evidence="2" type="ORF">FRUB_03910</name>
</gene>
<dbReference type="Pfam" id="PF14243">
    <property type="entry name" value="R2K_3"/>
    <property type="match status" value="1"/>
</dbReference>
<dbReference type="Proteomes" id="UP000214646">
    <property type="component" value="Unassembled WGS sequence"/>
</dbReference>
<dbReference type="RefSeq" id="WP_161967453.1">
    <property type="nucleotide sequence ID" value="NZ_NIDE01000005.1"/>
</dbReference>
<keyword evidence="3" id="KW-1185">Reference proteome</keyword>
<accession>A0A225DKD4</accession>
<evidence type="ECO:0000259" key="1">
    <source>
        <dbReference type="Pfam" id="PF14243"/>
    </source>
</evidence>
<comment type="caution">
    <text evidence="2">The sequence shown here is derived from an EMBL/GenBank/DDBJ whole genome shotgun (WGS) entry which is preliminary data.</text>
</comment>
<feature type="domain" description="ATP-grasp" evidence="1">
    <location>
        <begin position="8"/>
        <end position="83"/>
    </location>
</feature>